<dbReference type="InterPro" id="IPR000639">
    <property type="entry name" value="Epox_hydrolase-like"/>
</dbReference>
<reference evidence="3 4" key="1">
    <citation type="submission" date="2024-09" db="EMBL/GenBank/DDBJ databases">
        <authorList>
            <person name="Pan X."/>
        </authorList>
    </citation>
    <scope>NUCLEOTIDE SEQUENCE [LARGE SCALE GENOMIC DNA]</scope>
    <source>
        <strain evidence="3 4">B2969</strain>
    </source>
</reference>
<sequence length="305" mass="33143">MTGHTYRTIDVPVSGGSLRVAVWDPEGAATADVLVVHGVTASHLAWPFVVDRLPGVRVIAPDLRGRGRSNQLAGPAGMAAHAADLDAVLEALSVSQTVVVGHSMGGFVAVVFAHLHPERVSRLVLVDGGLPLDVPTGLDPEDLVSRILGPTAARLSMRFADLGEYREFWREHPAFRTDWTPEFERYIEYDLVPDGDAFRPATSYEVVVEDNIDMNTRATVPDALAALRHPTVLVTAPRGLLNEQPGLYPPEHLARLLVAYPEVRHERVDDRNHYTIVMSEQGADGVAAIVRRELEAARADALASP</sequence>
<dbReference type="InterPro" id="IPR050266">
    <property type="entry name" value="AB_hydrolase_sf"/>
</dbReference>
<organism evidence="3 4">
    <name type="scientific">Microbacterium alkaliflavum</name>
    <dbReference type="NCBI Taxonomy" id="3248839"/>
    <lineage>
        <taxon>Bacteria</taxon>
        <taxon>Bacillati</taxon>
        <taxon>Actinomycetota</taxon>
        <taxon>Actinomycetes</taxon>
        <taxon>Micrococcales</taxon>
        <taxon>Microbacteriaceae</taxon>
        <taxon>Microbacterium</taxon>
    </lineage>
</organism>
<dbReference type="PANTHER" id="PTHR43798:SF31">
    <property type="entry name" value="AB HYDROLASE SUPERFAMILY PROTEIN YCLE"/>
    <property type="match status" value="1"/>
</dbReference>
<dbReference type="PRINTS" id="PR00111">
    <property type="entry name" value="ABHYDROLASE"/>
</dbReference>
<evidence type="ECO:0000313" key="3">
    <source>
        <dbReference type="EMBL" id="MFH8250285.1"/>
    </source>
</evidence>
<dbReference type="GO" id="GO:0016787">
    <property type="term" value="F:hydrolase activity"/>
    <property type="evidence" value="ECO:0007669"/>
    <property type="project" value="UniProtKB-KW"/>
</dbReference>
<dbReference type="Pfam" id="PF00561">
    <property type="entry name" value="Abhydrolase_1"/>
    <property type="match status" value="1"/>
</dbReference>
<proteinExistence type="predicted"/>
<protein>
    <submittedName>
        <fullName evidence="3">Alpha/beta fold hydrolase</fullName>
    </submittedName>
</protein>
<evidence type="ECO:0000313" key="4">
    <source>
        <dbReference type="Proteomes" id="UP001610861"/>
    </source>
</evidence>
<dbReference type="SUPFAM" id="SSF53474">
    <property type="entry name" value="alpha/beta-Hydrolases"/>
    <property type="match status" value="1"/>
</dbReference>
<evidence type="ECO:0000256" key="1">
    <source>
        <dbReference type="ARBA" id="ARBA00022801"/>
    </source>
</evidence>
<dbReference type="PANTHER" id="PTHR43798">
    <property type="entry name" value="MONOACYLGLYCEROL LIPASE"/>
    <property type="match status" value="1"/>
</dbReference>
<comment type="caution">
    <text evidence="3">The sequence shown here is derived from an EMBL/GenBank/DDBJ whole genome shotgun (WGS) entry which is preliminary data.</text>
</comment>
<keyword evidence="1 3" id="KW-0378">Hydrolase</keyword>
<dbReference type="Gene3D" id="3.40.50.1820">
    <property type="entry name" value="alpha/beta hydrolase"/>
    <property type="match status" value="1"/>
</dbReference>
<accession>A0ABW7Q5Z5</accession>
<dbReference type="Proteomes" id="UP001610861">
    <property type="component" value="Unassembled WGS sequence"/>
</dbReference>
<evidence type="ECO:0000259" key="2">
    <source>
        <dbReference type="Pfam" id="PF00561"/>
    </source>
</evidence>
<dbReference type="EMBL" id="JBIQWL010000002">
    <property type="protein sequence ID" value="MFH8250285.1"/>
    <property type="molecule type" value="Genomic_DNA"/>
</dbReference>
<feature type="domain" description="AB hydrolase-1" evidence="2">
    <location>
        <begin position="33"/>
        <end position="139"/>
    </location>
</feature>
<keyword evidence="4" id="KW-1185">Reference proteome</keyword>
<gene>
    <name evidence="3" type="ORF">ACH3VR_07965</name>
</gene>
<dbReference type="InterPro" id="IPR029058">
    <property type="entry name" value="AB_hydrolase_fold"/>
</dbReference>
<dbReference type="InterPro" id="IPR000073">
    <property type="entry name" value="AB_hydrolase_1"/>
</dbReference>
<dbReference type="PRINTS" id="PR00412">
    <property type="entry name" value="EPOXHYDRLASE"/>
</dbReference>
<name>A0ABW7Q5Z5_9MICO</name>
<dbReference type="RefSeq" id="WP_396640217.1">
    <property type="nucleotide sequence ID" value="NZ_JBIQWL010000002.1"/>
</dbReference>